<dbReference type="Pfam" id="PF08241">
    <property type="entry name" value="Methyltransf_11"/>
    <property type="match status" value="1"/>
</dbReference>
<dbReference type="InterPro" id="IPR013216">
    <property type="entry name" value="Methyltransf_11"/>
</dbReference>
<dbReference type="InterPro" id="IPR029063">
    <property type="entry name" value="SAM-dependent_MTases_sf"/>
</dbReference>
<feature type="domain" description="Methyltransferase type 11" evidence="1">
    <location>
        <begin position="64"/>
        <end position="158"/>
    </location>
</feature>
<name>E6Q5T5_9ZZZZ</name>
<evidence type="ECO:0000313" key="2">
    <source>
        <dbReference type="EMBL" id="CBI02556.1"/>
    </source>
</evidence>
<protein>
    <submittedName>
        <fullName evidence="2">Methyltransferase 24</fullName>
    </submittedName>
</protein>
<keyword evidence="2" id="KW-0808">Transferase</keyword>
<dbReference type="EMBL" id="CABO01000039">
    <property type="protein sequence ID" value="CBI02556.1"/>
    <property type="molecule type" value="Genomic_DNA"/>
</dbReference>
<reference evidence="2" key="1">
    <citation type="submission" date="2009-10" db="EMBL/GenBank/DDBJ databases">
        <title>Diversity of trophic interactions inside an arsenic-rich microbial ecosystem.</title>
        <authorList>
            <person name="Bertin P.N."/>
            <person name="Heinrich-Salmeron A."/>
            <person name="Pelletier E."/>
            <person name="Goulhen-Chollet F."/>
            <person name="Arsene-Ploetze F."/>
            <person name="Gallien S."/>
            <person name="Calteau A."/>
            <person name="Vallenet D."/>
            <person name="Casiot C."/>
            <person name="Chane-Woon-Ming B."/>
            <person name="Giloteaux L."/>
            <person name="Barakat M."/>
            <person name="Bonnefoy V."/>
            <person name="Bruneel O."/>
            <person name="Chandler M."/>
            <person name="Cleiss J."/>
            <person name="Duran R."/>
            <person name="Elbaz-Poulichet F."/>
            <person name="Fonknechten N."/>
            <person name="Lauga B."/>
            <person name="Mornico D."/>
            <person name="Ortet P."/>
            <person name="Schaeffer C."/>
            <person name="Siguier P."/>
            <person name="Alexander Thil Smith A."/>
            <person name="Van Dorsselaer A."/>
            <person name="Weissenbach J."/>
            <person name="Medigue C."/>
            <person name="Le Paslier D."/>
        </authorList>
    </citation>
    <scope>NUCLEOTIDE SEQUENCE</scope>
</reference>
<dbReference type="GO" id="GO:0008757">
    <property type="term" value="F:S-adenosylmethionine-dependent methyltransferase activity"/>
    <property type="evidence" value="ECO:0007669"/>
    <property type="project" value="InterPro"/>
</dbReference>
<evidence type="ECO:0000259" key="1">
    <source>
        <dbReference type="Pfam" id="PF08241"/>
    </source>
</evidence>
<comment type="caution">
    <text evidence="2">The sequence shown here is derived from an EMBL/GenBank/DDBJ whole genome shotgun (WGS) entry which is preliminary data.</text>
</comment>
<dbReference type="Gene3D" id="3.40.50.150">
    <property type="entry name" value="Vaccinia Virus protein VP39"/>
    <property type="match status" value="1"/>
</dbReference>
<gene>
    <name evidence="2" type="ORF">CARN4_2404</name>
</gene>
<dbReference type="CDD" id="cd02440">
    <property type="entry name" value="AdoMet_MTases"/>
    <property type="match status" value="1"/>
</dbReference>
<organism evidence="2">
    <name type="scientific">mine drainage metagenome</name>
    <dbReference type="NCBI Taxonomy" id="410659"/>
    <lineage>
        <taxon>unclassified sequences</taxon>
        <taxon>metagenomes</taxon>
        <taxon>ecological metagenomes</taxon>
    </lineage>
</organism>
<sequence>MNKGPSHEAKWPKRLPELSDEQQRISDEFMRAWHKQLPSKYSVVERFNHGFPVRLSTDPFQETLEIGAGLGEHLKWENLSGVRLMGYVGVDLRANMAAEMMRQFPKARAFVGDCQKTLPFADCSFDRLIAIHVLEHLPNLPAAIAEMRRLIRPNGYGIVVIPCEGGLAYSIARKISAERFYKRQFGGSYRWLYSREHINRPREIIEEIKHHFTIDYTEFFPLAALPLVATNICIGLRIRPR</sequence>
<dbReference type="AlphaFoldDB" id="E6Q5T5"/>
<dbReference type="SUPFAM" id="SSF53335">
    <property type="entry name" value="S-adenosyl-L-methionine-dependent methyltransferases"/>
    <property type="match status" value="1"/>
</dbReference>
<keyword evidence="2" id="KW-0489">Methyltransferase</keyword>
<proteinExistence type="predicted"/>
<dbReference type="GO" id="GO:0032259">
    <property type="term" value="P:methylation"/>
    <property type="evidence" value="ECO:0007669"/>
    <property type="project" value="UniProtKB-KW"/>
</dbReference>
<accession>E6Q5T5</accession>